<feature type="transmembrane region" description="Helical" evidence="6">
    <location>
        <begin position="202"/>
        <end position="223"/>
    </location>
</feature>
<keyword evidence="2 6" id="KW-0812">Transmembrane</keyword>
<name>A0A8H3TNX8_9TREE</name>
<dbReference type="EMBL" id="BLZA01000007">
    <property type="protein sequence ID" value="GHJ84329.1"/>
    <property type="molecule type" value="Genomic_DNA"/>
</dbReference>
<evidence type="ECO:0000259" key="7">
    <source>
        <dbReference type="PROSITE" id="PS50850"/>
    </source>
</evidence>
<evidence type="ECO:0000256" key="2">
    <source>
        <dbReference type="ARBA" id="ARBA00022692"/>
    </source>
</evidence>
<evidence type="ECO:0000256" key="6">
    <source>
        <dbReference type="SAM" id="Phobius"/>
    </source>
</evidence>
<keyword evidence="4 6" id="KW-0472">Membrane</keyword>
<feature type="transmembrane region" description="Helical" evidence="6">
    <location>
        <begin position="235"/>
        <end position="258"/>
    </location>
</feature>
<gene>
    <name evidence="8" type="ORF">NliqN6_0731</name>
</gene>
<evidence type="ECO:0000256" key="5">
    <source>
        <dbReference type="SAM" id="MobiDB-lite"/>
    </source>
</evidence>
<evidence type="ECO:0000256" key="1">
    <source>
        <dbReference type="ARBA" id="ARBA00004141"/>
    </source>
</evidence>
<dbReference type="InterPro" id="IPR020846">
    <property type="entry name" value="MFS_dom"/>
</dbReference>
<comment type="subcellular location">
    <subcellularLocation>
        <location evidence="1">Membrane</location>
        <topology evidence="1">Multi-pass membrane protein</topology>
    </subcellularLocation>
</comment>
<comment type="caution">
    <text evidence="8">The sequence shown here is derived from an EMBL/GenBank/DDBJ whole genome shotgun (WGS) entry which is preliminary data.</text>
</comment>
<feature type="transmembrane region" description="Helical" evidence="6">
    <location>
        <begin position="294"/>
        <end position="316"/>
    </location>
</feature>
<dbReference type="AlphaFoldDB" id="A0A8H3TNX8"/>
<dbReference type="OrthoDB" id="9986881at2759"/>
<dbReference type="PANTHER" id="PTHR23502:SF59">
    <property type="entry name" value="MULTIDRUG TRANSPORTER, PUTATIVE (AFU_ORTHOLOGUE AFUA_1G10370)-RELATED"/>
    <property type="match status" value="1"/>
</dbReference>
<dbReference type="PANTHER" id="PTHR23502">
    <property type="entry name" value="MAJOR FACILITATOR SUPERFAMILY"/>
    <property type="match status" value="1"/>
</dbReference>
<dbReference type="PROSITE" id="PS50850">
    <property type="entry name" value="MFS"/>
    <property type="match status" value="1"/>
</dbReference>
<feature type="compositionally biased region" description="Polar residues" evidence="5">
    <location>
        <begin position="11"/>
        <end position="28"/>
    </location>
</feature>
<dbReference type="GO" id="GO:0022857">
    <property type="term" value="F:transmembrane transporter activity"/>
    <property type="evidence" value="ECO:0007669"/>
    <property type="project" value="InterPro"/>
</dbReference>
<dbReference type="InterPro" id="IPR011701">
    <property type="entry name" value="MFS"/>
</dbReference>
<organism evidence="8 9">
    <name type="scientific">Naganishia liquefaciens</name>
    <dbReference type="NCBI Taxonomy" id="104408"/>
    <lineage>
        <taxon>Eukaryota</taxon>
        <taxon>Fungi</taxon>
        <taxon>Dikarya</taxon>
        <taxon>Basidiomycota</taxon>
        <taxon>Agaricomycotina</taxon>
        <taxon>Tremellomycetes</taxon>
        <taxon>Filobasidiales</taxon>
        <taxon>Filobasidiaceae</taxon>
        <taxon>Naganishia</taxon>
    </lineage>
</organism>
<proteinExistence type="predicted"/>
<sequence>MSPRPRGRSFGHQTLANSASSLNRTPSALSRIRTPLEHVDSIVVYEEDHDPHDSPSTSRNVSPSRVNNNARLTGYPLASPLHEEEERPDHHVGRTFTEASSDGTIAAGSEYHGATADPSNTSDPEKQIRQRQGWTGERNDADERARMRAVEKQEKEPRAKEKIVEEGGVSDPRTRKWKDDIVTFNTKDDPDNPKNWSYRRKVLITMLFGTTTMCSTFASSVFSSASPYISEEYGVGRQVVVLGISLFIAGYILGPLLWSSLSEQYGRKMTILVPVFIFMCFTAATATAKDLQTIFITRFFGGVFASSPVTIVGGGLSDMFDQKER</sequence>
<feature type="compositionally biased region" description="Low complexity" evidence="5">
    <location>
        <begin position="54"/>
        <end position="69"/>
    </location>
</feature>
<feature type="region of interest" description="Disordered" evidence="5">
    <location>
        <begin position="1"/>
        <end position="73"/>
    </location>
</feature>
<keyword evidence="3 6" id="KW-1133">Transmembrane helix</keyword>
<reference evidence="8" key="1">
    <citation type="submission" date="2020-07" db="EMBL/GenBank/DDBJ databases">
        <title>Draft Genome Sequence of a Deep-Sea Yeast, Naganishia (Cryptococcus) liquefaciens strain N6.</title>
        <authorList>
            <person name="Han Y.W."/>
            <person name="Kajitani R."/>
            <person name="Morimoto H."/>
            <person name="Parhat M."/>
            <person name="Tsubouchi H."/>
            <person name="Bakenova O."/>
            <person name="Ogata M."/>
            <person name="Argunhan B."/>
            <person name="Aoki R."/>
            <person name="Kajiwara S."/>
            <person name="Itoh T."/>
            <person name="Iwasaki H."/>
        </authorList>
    </citation>
    <scope>NUCLEOTIDE SEQUENCE</scope>
    <source>
        <strain evidence="8">N6</strain>
    </source>
</reference>
<evidence type="ECO:0000256" key="4">
    <source>
        <dbReference type="ARBA" id="ARBA00023136"/>
    </source>
</evidence>
<keyword evidence="9" id="KW-1185">Reference proteome</keyword>
<dbReference type="Gene3D" id="1.20.1250.20">
    <property type="entry name" value="MFS general substrate transporter like domains"/>
    <property type="match status" value="1"/>
</dbReference>
<dbReference type="GO" id="GO:0005886">
    <property type="term" value="C:plasma membrane"/>
    <property type="evidence" value="ECO:0007669"/>
    <property type="project" value="TreeGrafter"/>
</dbReference>
<feature type="transmembrane region" description="Helical" evidence="6">
    <location>
        <begin position="270"/>
        <end position="288"/>
    </location>
</feature>
<evidence type="ECO:0000313" key="9">
    <source>
        <dbReference type="Proteomes" id="UP000620104"/>
    </source>
</evidence>
<protein>
    <recommendedName>
        <fullName evidence="7">Major facilitator superfamily (MFS) profile domain-containing protein</fullName>
    </recommendedName>
</protein>
<feature type="domain" description="Major facilitator superfamily (MFS) profile" evidence="7">
    <location>
        <begin position="204"/>
        <end position="325"/>
    </location>
</feature>
<evidence type="ECO:0000313" key="8">
    <source>
        <dbReference type="EMBL" id="GHJ84329.1"/>
    </source>
</evidence>
<feature type="compositionally biased region" description="Basic and acidic residues" evidence="5">
    <location>
        <begin position="137"/>
        <end position="165"/>
    </location>
</feature>
<dbReference type="Pfam" id="PF07690">
    <property type="entry name" value="MFS_1"/>
    <property type="match status" value="1"/>
</dbReference>
<accession>A0A8H3TNX8</accession>
<dbReference type="Proteomes" id="UP000620104">
    <property type="component" value="Unassembled WGS sequence"/>
</dbReference>
<evidence type="ECO:0000256" key="3">
    <source>
        <dbReference type="ARBA" id="ARBA00022989"/>
    </source>
</evidence>
<dbReference type="SUPFAM" id="SSF103473">
    <property type="entry name" value="MFS general substrate transporter"/>
    <property type="match status" value="1"/>
</dbReference>
<dbReference type="InterPro" id="IPR036259">
    <property type="entry name" value="MFS_trans_sf"/>
</dbReference>
<feature type="region of interest" description="Disordered" evidence="5">
    <location>
        <begin position="108"/>
        <end position="171"/>
    </location>
</feature>